<dbReference type="Proteomes" id="UP000485058">
    <property type="component" value="Unassembled WGS sequence"/>
</dbReference>
<protein>
    <submittedName>
        <fullName evidence="1">Uncharacterized protein</fullName>
    </submittedName>
</protein>
<name>A0A699YKH4_HAELA</name>
<evidence type="ECO:0000313" key="1">
    <source>
        <dbReference type="EMBL" id="GFH07466.1"/>
    </source>
</evidence>
<sequence length="106" mass="11883">MTPFSEVCWAVDGQYFVIFKALLKGLQGPSERIFKALLKGLFWRDEAMGHCPLQSLPSLGANRTVAIAQWQQQELPPVQHQRDTAQAPATTTSVKFVDKEGNRQIL</sequence>
<accession>A0A699YKH4</accession>
<keyword evidence="2" id="KW-1185">Reference proteome</keyword>
<dbReference type="EMBL" id="BLLF01000096">
    <property type="protein sequence ID" value="GFH07466.1"/>
    <property type="molecule type" value="Genomic_DNA"/>
</dbReference>
<evidence type="ECO:0000313" key="2">
    <source>
        <dbReference type="Proteomes" id="UP000485058"/>
    </source>
</evidence>
<gene>
    <name evidence="1" type="ORF">HaLaN_02266</name>
</gene>
<dbReference type="AlphaFoldDB" id="A0A699YKH4"/>
<organism evidence="1 2">
    <name type="scientific">Haematococcus lacustris</name>
    <name type="common">Green alga</name>
    <name type="synonym">Haematococcus pluvialis</name>
    <dbReference type="NCBI Taxonomy" id="44745"/>
    <lineage>
        <taxon>Eukaryota</taxon>
        <taxon>Viridiplantae</taxon>
        <taxon>Chlorophyta</taxon>
        <taxon>core chlorophytes</taxon>
        <taxon>Chlorophyceae</taxon>
        <taxon>CS clade</taxon>
        <taxon>Chlamydomonadales</taxon>
        <taxon>Haematococcaceae</taxon>
        <taxon>Haematococcus</taxon>
    </lineage>
</organism>
<proteinExistence type="predicted"/>
<comment type="caution">
    <text evidence="1">The sequence shown here is derived from an EMBL/GenBank/DDBJ whole genome shotgun (WGS) entry which is preliminary data.</text>
</comment>
<reference evidence="1 2" key="1">
    <citation type="submission" date="2020-02" db="EMBL/GenBank/DDBJ databases">
        <title>Draft genome sequence of Haematococcus lacustris strain NIES-144.</title>
        <authorList>
            <person name="Morimoto D."/>
            <person name="Nakagawa S."/>
            <person name="Yoshida T."/>
            <person name="Sawayama S."/>
        </authorList>
    </citation>
    <scope>NUCLEOTIDE SEQUENCE [LARGE SCALE GENOMIC DNA]</scope>
    <source>
        <strain evidence="1 2">NIES-144</strain>
    </source>
</reference>